<dbReference type="Proteomes" id="UP001176940">
    <property type="component" value="Unassembled WGS sequence"/>
</dbReference>
<dbReference type="SUPFAM" id="SSF50156">
    <property type="entry name" value="PDZ domain-like"/>
    <property type="match status" value="1"/>
</dbReference>
<organism evidence="4 5">
    <name type="scientific">Ranitomeya imitator</name>
    <name type="common">mimic poison frog</name>
    <dbReference type="NCBI Taxonomy" id="111125"/>
    <lineage>
        <taxon>Eukaryota</taxon>
        <taxon>Metazoa</taxon>
        <taxon>Chordata</taxon>
        <taxon>Craniata</taxon>
        <taxon>Vertebrata</taxon>
        <taxon>Euteleostomi</taxon>
        <taxon>Amphibia</taxon>
        <taxon>Batrachia</taxon>
        <taxon>Anura</taxon>
        <taxon>Neobatrachia</taxon>
        <taxon>Hyloidea</taxon>
        <taxon>Dendrobatidae</taxon>
        <taxon>Dendrobatinae</taxon>
        <taxon>Ranitomeya</taxon>
    </lineage>
</organism>
<accession>A0ABN9LZ82</accession>
<evidence type="ECO:0000256" key="2">
    <source>
        <dbReference type="ARBA" id="ARBA00038110"/>
    </source>
</evidence>
<dbReference type="PROSITE" id="PS50106">
    <property type="entry name" value="PDZ"/>
    <property type="match status" value="1"/>
</dbReference>
<keyword evidence="1" id="KW-0677">Repeat</keyword>
<dbReference type="InterPro" id="IPR001478">
    <property type="entry name" value="PDZ"/>
</dbReference>
<dbReference type="InterPro" id="IPR036034">
    <property type="entry name" value="PDZ_sf"/>
</dbReference>
<gene>
    <name evidence="4" type="ORF">RIMI_LOCUS14856878</name>
</gene>
<sequence>MDSGDRDGLSRTENMALDAKPRECTLTKKDGKGYGFFLRVEQDVPGHLVRSVESGSIADKAGLKDGDRVLKVNGKFVDDTTR</sequence>
<dbReference type="PANTHER" id="PTHR14191">
    <property type="entry name" value="PDZ DOMAIN CONTAINING PROTEIN"/>
    <property type="match status" value="1"/>
</dbReference>
<comment type="similarity">
    <text evidence="2">Belongs to the NHER family.</text>
</comment>
<evidence type="ECO:0000313" key="4">
    <source>
        <dbReference type="EMBL" id="CAJ0954768.1"/>
    </source>
</evidence>
<protein>
    <recommendedName>
        <fullName evidence="3">PDZ domain-containing protein</fullName>
    </recommendedName>
</protein>
<dbReference type="Pfam" id="PF00595">
    <property type="entry name" value="PDZ"/>
    <property type="match status" value="1"/>
</dbReference>
<name>A0ABN9LZ82_9NEOB</name>
<feature type="domain" description="PDZ" evidence="3">
    <location>
        <begin position="23"/>
        <end position="82"/>
    </location>
</feature>
<dbReference type="InterPro" id="IPR051067">
    <property type="entry name" value="NHER"/>
</dbReference>
<evidence type="ECO:0000259" key="3">
    <source>
        <dbReference type="PROSITE" id="PS50106"/>
    </source>
</evidence>
<proteinExistence type="inferred from homology"/>
<comment type="caution">
    <text evidence="4">The sequence shown here is derived from an EMBL/GenBank/DDBJ whole genome shotgun (WGS) entry which is preliminary data.</text>
</comment>
<keyword evidence="5" id="KW-1185">Reference proteome</keyword>
<dbReference type="PANTHER" id="PTHR14191:SF6">
    <property type="entry name" value="NA(+)_H(+) EXCHANGE REGULATORY COFACTOR NHE-RF3-RELATED"/>
    <property type="match status" value="1"/>
</dbReference>
<evidence type="ECO:0000256" key="1">
    <source>
        <dbReference type="ARBA" id="ARBA00022737"/>
    </source>
</evidence>
<evidence type="ECO:0000313" key="5">
    <source>
        <dbReference type="Proteomes" id="UP001176940"/>
    </source>
</evidence>
<dbReference type="CDD" id="cd06768">
    <property type="entry name" value="PDZ_NHERF-like"/>
    <property type="match status" value="1"/>
</dbReference>
<dbReference type="EMBL" id="CAUEEQ010039051">
    <property type="protein sequence ID" value="CAJ0954768.1"/>
    <property type="molecule type" value="Genomic_DNA"/>
</dbReference>
<dbReference type="Gene3D" id="2.30.42.10">
    <property type="match status" value="1"/>
</dbReference>
<reference evidence="4" key="1">
    <citation type="submission" date="2023-07" db="EMBL/GenBank/DDBJ databases">
        <authorList>
            <person name="Stuckert A."/>
        </authorList>
    </citation>
    <scope>NUCLEOTIDE SEQUENCE</scope>
</reference>